<gene>
    <name evidence="1" type="ORF">THAOC_27544</name>
</gene>
<evidence type="ECO:0000313" key="2">
    <source>
        <dbReference type="Proteomes" id="UP000266841"/>
    </source>
</evidence>
<dbReference type="Proteomes" id="UP000266841">
    <property type="component" value="Unassembled WGS sequence"/>
</dbReference>
<sequence>GSELAVEHAGGLLCVRVLGGLEEEPPVHPDVGAPVDVDVVAAVGERRAVRARGARDPPLAPRRLRSDSPWFSWFMYHNKT</sequence>
<keyword evidence="2" id="KW-1185">Reference proteome</keyword>
<evidence type="ECO:0000313" key="1">
    <source>
        <dbReference type="EMBL" id="EJK53083.1"/>
    </source>
</evidence>
<comment type="caution">
    <text evidence="1">The sequence shown here is derived from an EMBL/GenBank/DDBJ whole genome shotgun (WGS) entry which is preliminary data.</text>
</comment>
<protein>
    <submittedName>
        <fullName evidence="1">Uncharacterized protein</fullName>
    </submittedName>
</protein>
<proteinExistence type="predicted"/>
<dbReference type="AlphaFoldDB" id="K0RH86"/>
<name>K0RH86_THAOC</name>
<accession>K0RH86</accession>
<dbReference type="EMBL" id="AGNL01038538">
    <property type="protein sequence ID" value="EJK53083.1"/>
    <property type="molecule type" value="Genomic_DNA"/>
</dbReference>
<feature type="non-terminal residue" evidence="1">
    <location>
        <position position="1"/>
    </location>
</feature>
<organism evidence="1 2">
    <name type="scientific">Thalassiosira oceanica</name>
    <name type="common">Marine diatom</name>
    <dbReference type="NCBI Taxonomy" id="159749"/>
    <lineage>
        <taxon>Eukaryota</taxon>
        <taxon>Sar</taxon>
        <taxon>Stramenopiles</taxon>
        <taxon>Ochrophyta</taxon>
        <taxon>Bacillariophyta</taxon>
        <taxon>Coscinodiscophyceae</taxon>
        <taxon>Thalassiosirophycidae</taxon>
        <taxon>Thalassiosirales</taxon>
        <taxon>Thalassiosiraceae</taxon>
        <taxon>Thalassiosira</taxon>
    </lineage>
</organism>
<reference evidence="1 2" key="1">
    <citation type="journal article" date="2012" name="Genome Biol.">
        <title>Genome and low-iron response of an oceanic diatom adapted to chronic iron limitation.</title>
        <authorList>
            <person name="Lommer M."/>
            <person name="Specht M."/>
            <person name="Roy A.S."/>
            <person name="Kraemer L."/>
            <person name="Andreson R."/>
            <person name="Gutowska M.A."/>
            <person name="Wolf J."/>
            <person name="Bergner S.V."/>
            <person name="Schilhabel M.B."/>
            <person name="Klostermeier U.C."/>
            <person name="Beiko R.G."/>
            <person name="Rosenstiel P."/>
            <person name="Hippler M."/>
            <person name="Laroche J."/>
        </authorList>
    </citation>
    <scope>NUCLEOTIDE SEQUENCE [LARGE SCALE GENOMIC DNA]</scope>
    <source>
        <strain evidence="1 2">CCMP1005</strain>
    </source>
</reference>